<dbReference type="AlphaFoldDB" id="A0A5C6QFP0"/>
<dbReference type="SUPFAM" id="SSF52172">
    <property type="entry name" value="CheY-like"/>
    <property type="match status" value="2"/>
</dbReference>
<dbReference type="InterPro" id="IPR036890">
    <property type="entry name" value="HATPase_C_sf"/>
</dbReference>
<evidence type="ECO:0000256" key="1">
    <source>
        <dbReference type="ARBA" id="ARBA00000085"/>
    </source>
</evidence>
<dbReference type="GO" id="GO:0005524">
    <property type="term" value="F:ATP binding"/>
    <property type="evidence" value="ECO:0007669"/>
    <property type="project" value="UniProtKB-KW"/>
</dbReference>
<dbReference type="InterPro" id="IPR036097">
    <property type="entry name" value="HisK_dim/P_sf"/>
</dbReference>
<dbReference type="Pfam" id="PF00497">
    <property type="entry name" value="SBP_bac_3"/>
    <property type="match status" value="2"/>
</dbReference>
<dbReference type="EC" id="2.7.13.3" evidence="2"/>
<evidence type="ECO:0000313" key="19">
    <source>
        <dbReference type="Proteomes" id="UP000321525"/>
    </source>
</evidence>
<dbReference type="SUPFAM" id="SSF53850">
    <property type="entry name" value="Periplasmic binding protein-like II"/>
    <property type="match status" value="2"/>
</dbReference>
<evidence type="ECO:0000313" key="20">
    <source>
        <dbReference type="Proteomes" id="UP000321917"/>
    </source>
</evidence>
<proteinExistence type="predicted"/>
<dbReference type="SUPFAM" id="SSF55874">
    <property type="entry name" value="ATPase domain of HSP90 chaperone/DNA topoisomerase II/histidine kinase"/>
    <property type="match status" value="1"/>
</dbReference>
<accession>A0A5C6QFP0</accession>
<dbReference type="InterPro" id="IPR000014">
    <property type="entry name" value="PAS"/>
</dbReference>
<keyword evidence="19" id="KW-1185">Reference proteome</keyword>
<evidence type="ECO:0000256" key="11">
    <source>
        <dbReference type="PROSITE-ProRule" id="PRU00169"/>
    </source>
</evidence>
<feature type="modified residue" description="4-aspartylphosphate" evidence="11">
    <location>
        <position position="1128"/>
    </location>
</feature>
<evidence type="ECO:0000313" key="17">
    <source>
        <dbReference type="EMBL" id="TWX58355.1"/>
    </source>
</evidence>
<evidence type="ECO:0000313" key="18">
    <source>
        <dbReference type="EMBL" id="TWX67407.1"/>
    </source>
</evidence>
<feature type="domain" description="Response regulatory" evidence="14">
    <location>
        <begin position="1079"/>
        <end position="1198"/>
    </location>
</feature>
<dbReference type="InterPro" id="IPR001638">
    <property type="entry name" value="Solute-binding_3/MltF_N"/>
</dbReference>
<dbReference type="OrthoDB" id="9810730at2"/>
<dbReference type="InterPro" id="IPR004358">
    <property type="entry name" value="Sig_transdc_His_kin-like_C"/>
</dbReference>
<keyword evidence="7" id="KW-0067">ATP-binding</keyword>
<gene>
    <name evidence="17" type="ORF">ESZ26_11730</name>
    <name evidence="18" type="ORF">ESZ27_08965</name>
</gene>
<name>A0A5C6QFP0_9GAMM</name>
<keyword evidence="12" id="KW-0732">Signal</keyword>
<keyword evidence="6" id="KW-0418">Kinase</keyword>
<feature type="signal peptide" evidence="12">
    <location>
        <begin position="1"/>
        <end position="23"/>
    </location>
</feature>
<dbReference type="InterPro" id="IPR011006">
    <property type="entry name" value="CheY-like_superfamily"/>
</dbReference>
<evidence type="ECO:0000259" key="15">
    <source>
        <dbReference type="PROSITE" id="PS50112"/>
    </source>
</evidence>
<comment type="caution">
    <text evidence="18">The sequence shown here is derived from an EMBL/GenBank/DDBJ whole genome shotgun (WGS) entry which is preliminary data.</text>
</comment>
<comment type="subunit">
    <text evidence="9">At low DSF concentrations, interacts with RpfF.</text>
</comment>
<feature type="domain" description="PAS" evidence="15">
    <location>
        <begin position="567"/>
        <end position="596"/>
    </location>
</feature>
<dbReference type="SMART" id="SM00388">
    <property type="entry name" value="HisKA"/>
    <property type="match status" value="1"/>
</dbReference>
<dbReference type="Gene3D" id="1.10.287.130">
    <property type="match status" value="1"/>
</dbReference>
<dbReference type="InterPro" id="IPR003661">
    <property type="entry name" value="HisK_dim/P_dom"/>
</dbReference>
<dbReference type="PROSITE" id="PS50109">
    <property type="entry name" value="HIS_KIN"/>
    <property type="match status" value="1"/>
</dbReference>
<dbReference type="Gene3D" id="3.30.565.10">
    <property type="entry name" value="Histidine kinase-like ATPase, C-terminal domain"/>
    <property type="match status" value="1"/>
</dbReference>
<dbReference type="CDD" id="cd01007">
    <property type="entry name" value="PBP2_BvgS_HisK_like"/>
    <property type="match status" value="1"/>
</dbReference>
<evidence type="ECO:0000256" key="3">
    <source>
        <dbReference type="ARBA" id="ARBA00022553"/>
    </source>
</evidence>
<dbReference type="Proteomes" id="UP000321525">
    <property type="component" value="Unassembled WGS sequence"/>
</dbReference>
<dbReference type="FunFam" id="1.10.287.130:FF:000002">
    <property type="entry name" value="Two-component osmosensing histidine kinase"/>
    <property type="match status" value="1"/>
</dbReference>
<feature type="domain" description="Response regulatory" evidence="14">
    <location>
        <begin position="933"/>
        <end position="1055"/>
    </location>
</feature>
<evidence type="ECO:0000256" key="5">
    <source>
        <dbReference type="ARBA" id="ARBA00022741"/>
    </source>
</evidence>
<feature type="domain" description="Histidine kinase" evidence="13">
    <location>
        <begin position="695"/>
        <end position="916"/>
    </location>
</feature>
<dbReference type="InterPro" id="IPR003594">
    <property type="entry name" value="HATPase_dom"/>
</dbReference>
<reference evidence="18 20" key="1">
    <citation type="submission" date="2019-07" db="EMBL/GenBank/DDBJ databases">
        <title>Genomes of sea-ice associated Colwellia species.</title>
        <authorList>
            <person name="Bowman J.P."/>
        </authorList>
    </citation>
    <scope>NUCLEOTIDE SEQUENCE [LARGE SCALE GENOMIC DNA]</scope>
    <source>
        <strain evidence="17 19">ACAM 607</strain>
        <strain evidence="18 20">IC036</strain>
    </source>
</reference>
<dbReference type="CDD" id="cd00082">
    <property type="entry name" value="HisKA"/>
    <property type="match status" value="1"/>
</dbReference>
<evidence type="ECO:0000259" key="14">
    <source>
        <dbReference type="PROSITE" id="PS50110"/>
    </source>
</evidence>
<evidence type="ECO:0000256" key="4">
    <source>
        <dbReference type="ARBA" id="ARBA00022679"/>
    </source>
</evidence>
<dbReference type="SMART" id="SM00387">
    <property type="entry name" value="HATPase_c"/>
    <property type="match status" value="1"/>
</dbReference>
<dbReference type="CDD" id="cd00130">
    <property type="entry name" value="PAS"/>
    <property type="match status" value="1"/>
</dbReference>
<evidence type="ECO:0000256" key="7">
    <source>
        <dbReference type="ARBA" id="ARBA00022840"/>
    </source>
</evidence>
<dbReference type="Gene3D" id="3.30.450.20">
    <property type="entry name" value="PAS domain"/>
    <property type="match status" value="1"/>
</dbReference>
<dbReference type="SMART" id="SM00448">
    <property type="entry name" value="REC"/>
    <property type="match status" value="2"/>
</dbReference>
<feature type="modified residue" description="4-aspartylphosphate" evidence="11">
    <location>
        <position position="987"/>
    </location>
</feature>
<keyword evidence="5" id="KW-0547">Nucleotide-binding</keyword>
<dbReference type="InterPro" id="IPR005467">
    <property type="entry name" value="His_kinase_dom"/>
</dbReference>
<evidence type="ECO:0000256" key="9">
    <source>
        <dbReference type="ARBA" id="ARBA00064003"/>
    </source>
</evidence>
<evidence type="ECO:0000256" key="6">
    <source>
        <dbReference type="ARBA" id="ARBA00022777"/>
    </source>
</evidence>
<evidence type="ECO:0000256" key="12">
    <source>
        <dbReference type="SAM" id="SignalP"/>
    </source>
</evidence>
<organism evidence="18 20">
    <name type="scientific">Colwellia hornerae</name>
    <dbReference type="NCBI Taxonomy" id="89402"/>
    <lineage>
        <taxon>Bacteria</taxon>
        <taxon>Pseudomonadati</taxon>
        <taxon>Pseudomonadota</taxon>
        <taxon>Gammaproteobacteria</taxon>
        <taxon>Alteromonadales</taxon>
        <taxon>Colwelliaceae</taxon>
        <taxon>Colwellia</taxon>
    </lineage>
</organism>
<dbReference type="SUPFAM" id="SSF47384">
    <property type="entry name" value="Homodimeric domain of signal transducing histidine kinase"/>
    <property type="match status" value="1"/>
</dbReference>
<dbReference type="Gene3D" id="3.40.190.10">
    <property type="entry name" value="Periplasmic binding protein-like II"/>
    <property type="match status" value="4"/>
</dbReference>
<evidence type="ECO:0000259" key="16">
    <source>
        <dbReference type="PROSITE" id="PS50113"/>
    </source>
</evidence>
<dbReference type="InterPro" id="IPR001789">
    <property type="entry name" value="Sig_transdc_resp-reg_receiver"/>
</dbReference>
<dbReference type="SMART" id="SM00062">
    <property type="entry name" value="PBPb"/>
    <property type="match status" value="2"/>
</dbReference>
<dbReference type="GO" id="GO:0000155">
    <property type="term" value="F:phosphorelay sensor kinase activity"/>
    <property type="evidence" value="ECO:0007669"/>
    <property type="project" value="InterPro"/>
</dbReference>
<dbReference type="PROSITE" id="PS50110">
    <property type="entry name" value="RESPONSE_REGULATORY"/>
    <property type="match status" value="2"/>
</dbReference>
<keyword evidence="8" id="KW-0902">Two-component regulatory system</keyword>
<dbReference type="PROSITE" id="PS50113">
    <property type="entry name" value="PAC"/>
    <property type="match status" value="1"/>
</dbReference>
<dbReference type="Pfam" id="PF00512">
    <property type="entry name" value="HisKA"/>
    <property type="match status" value="1"/>
</dbReference>
<dbReference type="Pfam" id="PF02518">
    <property type="entry name" value="HATPase_c"/>
    <property type="match status" value="1"/>
</dbReference>
<dbReference type="Pfam" id="PF13426">
    <property type="entry name" value="PAS_9"/>
    <property type="match status" value="1"/>
</dbReference>
<dbReference type="Gene3D" id="3.40.50.2300">
    <property type="match status" value="2"/>
</dbReference>
<dbReference type="PRINTS" id="PR00344">
    <property type="entry name" value="BCTRLSENSOR"/>
</dbReference>
<sequence length="1215" mass="136073">MKLRITFYLLLAFAYILSSPSFSAEMSDEPSEVITLVATESDLPFSFKLPDGTPSGLYIEFWELWSKTNNIPIRFVMLPFEESIELIKQKNTLHVGLFKNEQREQWADFSLPIHNVQTGIIYNRSIDKKSKLRELSDIKITSQYFSFQESYLKENFTSFEQSTYKKFDDALDQLLDNEVQAVVAELPRAFAEIAKKGLSGVFTISEEIIVSNNVFGLIAKGQPELLAKINAGIENIPVNNIIELEKKWLPTLKPFFNKSSTVASLTETEKNWLSQNNSFSLGTDSAFPPFEFNDKQGEHSGISADYMLYAKQQLQINLTPTLGTSWGEALAEFKLGNIDVMSSIFYTEERAEYINFTEPYFEISLVIVSKKNAFYAESLSSLQGRKLGLIKGYVYNELISRDHPSITLVDVFSVEDGLKKLQSGKIDAFVDSISAINYEINKNKINDLIITSFTPYTLEISMAVRKGLEPLIPILNKTFAAMSEKQRSAIANNWLSVHVQSGTELSTILVWALPIASLLILIILVFFRMNKKLKIEIDARVINEEKRIAAQQDLAAQKKAMDEHSLVFVTDIKGIISYANDKFCAITGYTRKELIGANHSILNSNNKPKDYWHNIFLKLSKGEFCHDEVRIKAKGEQFYWVDTTIVPLYDNNTLLSGYTYISTDITHQKETITRLAEAKKQAEVANESKTAFLANMSHEIRTPMNGVIGMTNLLLDTALNQEQHNFAKTVKNSAESLLGVINDILDYSKVEAGMLALEPLEFDLEVLLHDLGSSLAFQAHKKGLELICPANILPVQSFIADPGRIRQILNNLIGNAIKFTEQGEVSVSCKVQEQTKQHTRLLFEISDTGIGLTSEDKIKLFERFSQADGSTTRKYGGTGLGLSISKQLVELMGGEIGVKSIAGMGSTFWFSINIANADKVLSKKRYDNLHDQKILVVDDNLTNRTLLGLLLTKWQVEHSLVDSGDKALVELTAAALKGTPYHIAILDMQMPEMDGFQLATKIKADSHIFSETRLLMLTSQGQRGDAERLKAAGFNGYLNKPIDQSILYNTLMTIAGVNAQEQPLITAFSARELPQFKARVLVVEDNAINQKVAQGLLRKFGVQVDLAANGEEALSSLNNLPFDLVFMDCQMPVMDGYEATKKIRLPQSKVLNRNIPIIAMTANSMQGDREKCLAAGMDDFIAKPVNPNMLQEALKRWLPEYKASIMQVDDKDTKS</sequence>
<keyword evidence="3 11" id="KW-0597">Phosphoprotein</keyword>
<keyword evidence="4" id="KW-0808">Transferase</keyword>
<feature type="domain" description="PAC" evidence="16">
    <location>
        <begin position="625"/>
        <end position="677"/>
    </location>
</feature>
<dbReference type="EMBL" id="VOLQ01000014">
    <property type="protein sequence ID" value="TWX67407.1"/>
    <property type="molecule type" value="Genomic_DNA"/>
</dbReference>
<dbReference type="Proteomes" id="UP000321917">
    <property type="component" value="Unassembled WGS sequence"/>
</dbReference>
<dbReference type="CDD" id="cd16922">
    <property type="entry name" value="HATPase_EvgS-ArcB-TorS-like"/>
    <property type="match status" value="1"/>
</dbReference>
<comment type="catalytic activity">
    <reaction evidence="1">
        <text>ATP + protein L-histidine = ADP + protein N-phospho-L-histidine.</text>
        <dbReference type="EC" id="2.7.13.3"/>
    </reaction>
</comment>
<dbReference type="InterPro" id="IPR035965">
    <property type="entry name" value="PAS-like_dom_sf"/>
</dbReference>
<evidence type="ECO:0000256" key="10">
    <source>
        <dbReference type="ARBA" id="ARBA00068150"/>
    </source>
</evidence>
<dbReference type="NCBIfam" id="TIGR00229">
    <property type="entry name" value="sensory_box"/>
    <property type="match status" value="1"/>
</dbReference>
<dbReference type="InterPro" id="IPR000700">
    <property type="entry name" value="PAS-assoc_C"/>
</dbReference>
<dbReference type="SUPFAM" id="SSF55785">
    <property type="entry name" value="PYP-like sensor domain (PAS domain)"/>
    <property type="match status" value="1"/>
</dbReference>
<evidence type="ECO:0000256" key="8">
    <source>
        <dbReference type="ARBA" id="ARBA00023012"/>
    </source>
</evidence>
<protein>
    <recommendedName>
        <fullName evidence="10">Sensory/regulatory protein RpfC</fullName>
        <ecNumber evidence="2">2.7.13.3</ecNumber>
    </recommendedName>
</protein>
<dbReference type="PANTHER" id="PTHR45339:SF1">
    <property type="entry name" value="HYBRID SIGNAL TRANSDUCTION HISTIDINE KINASE J"/>
    <property type="match status" value="1"/>
</dbReference>
<dbReference type="RefSeq" id="WP_146799702.1">
    <property type="nucleotide sequence ID" value="NZ_VOLP01000014.1"/>
</dbReference>
<dbReference type="EMBL" id="VOLR01000015">
    <property type="protein sequence ID" value="TWX58355.1"/>
    <property type="molecule type" value="Genomic_DNA"/>
</dbReference>
<dbReference type="PANTHER" id="PTHR45339">
    <property type="entry name" value="HYBRID SIGNAL TRANSDUCTION HISTIDINE KINASE J"/>
    <property type="match status" value="1"/>
</dbReference>
<feature type="chain" id="PRO_5022667693" description="Sensory/regulatory protein RpfC" evidence="12">
    <location>
        <begin position="24"/>
        <end position="1215"/>
    </location>
</feature>
<dbReference type="FunFam" id="3.30.565.10:FF:000010">
    <property type="entry name" value="Sensor histidine kinase RcsC"/>
    <property type="match status" value="1"/>
</dbReference>
<dbReference type="Pfam" id="PF00072">
    <property type="entry name" value="Response_reg"/>
    <property type="match status" value="2"/>
</dbReference>
<dbReference type="PROSITE" id="PS50112">
    <property type="entry name" value="PAS"/>
    <property type="match status" value="1"/>
</dbReference>
<evidence type="ECO:0000259" key="13">
    <source>
        <dbReference type="PROSITE" id="PS50109"/>
    </source>
</evidence>
<evidence type="ECO:0000256" key="2">
    <source>
        <dbReference type="ARBA" id="ARBA00012438"/>
    </source>
</evidence>
<dbReference type="CDD" id="cd17546">
    <property type="entry name" value="REC_hyHK_CKI1_RcsC-like"/>
    <property type="match status" value="2"/>
</dbReference>